<comment type="caution">
    <text evidence="2">The sequence shown here is derived from an EMBL/GenBank/DDBJ whole genome shotgun (WGS) entry which is preliminary data.</text>
</comment>
<evidence type="ECO:0000313" key="3">
    <source>
        <dbReference type="Proteomes" id="UP001623348"/>
    </source>
</evidence>
<keyword evidence="3" id="KW-1185">Reference proteome</keyword>
<dbReference type="Proteomes" id="UP001623348">
    <property type="component" value="Unassembled WGS sequence"/>
</dbReference>
<accession>A0ABC9X692</accession>
<feature type="region of interest" description="Disordered" evidence="1">
    <location>
        <begin position="69"/>
        <end position="92"/>
    </location>
</feature>
<protein>
    <submittedName>
        <fullName evidence="2">Uncharacterized protein</fullName>
    </submittedName>
</protein>
<reference evidence="2 3" key="1">
    <citation type="submission" date="2024-06" db="EMBL/GenBank/DDBJ databases">
        <title>The draft genome of Grus japonensis, version 3.</title>
        <authorList>
            <person name="Nabeshima K."/>
            <person name="Suzuki S."/>
            <person name="Onuma M."/>
        </authorList>
    </citation>
    <scope>NUCLEOTIDE SEQUENCE [LARGE SCALE GENOMIC DNA]</scope>
    <source>
        <strain evidence="2 3">451A</strain>
    </source>
</reference>
<gene>
    <name evidence="2" type="ORF">GRJ2_001773400</name>
</gene>
<evidence type="ECO:0000313" key="2">
    <source>
        <dbReference type="EMBL" id="GAB0193081.1"/>
    </source>
</evidence>
<dbReference type="EMBL" id="BAAFJT010000008">
    <property type="protein sequence ID" value="GAB0193081.1"/>
    <property type="molecule type" value="Genomic_DNA"/>
</dbReference>
<organism evidence="2 3">
    <name type="scientific">Grus japonensis</name>
    <name type="common">Japanese crane</name>
    <name type="synonym">Red-crowned crane</name>
    <dbReference type="NCBI Taxonomy" id="30415"/>
    <lineage>
        <taxon>Eukaryota</taxon>
        <taxon>Metazoa</taxon>
        <taxon>Chordata</taxon>
        <taxon>Craniata</taxon>
        <taxon>Vertebrata</taxon>
        <taxon>Euteleostomi</taxon>
        <taxon>Archelosauria</taxon>
        <taxon>Archosauria</taxon>
        <taxon>Dinosauria</taxon>
        <taxon>Saurischia</taxon>
        <taxon>Theropoda</taxon>
        <taxon>Coelurosauria</taxon>
        <taxon>Aves</taxon>
        <taxon>Neognathae</taxon>
        <taxon>Neoaves</taxon>
        <taxon>Gruiformes</taxon>
        <taxon>Gruidae</taxon>
        <taxon>Grus</taxon>
    </lineage>
</organism>
<name>A0ABC9X692_GRUJA</name>
<sequence>MVSRRLSQSLPQNKMEIEALPVGDSLEDSDILSEYTVLMFRPMMEQEGEVSFFPCIPEEMVEVPPEVSWQPAHSLGSTDSARFRETPSFSWT</sequence>
<dbReference type="AlphaFoldDB" id="A0ABC9X692"/>
<proteinExistence type="predicted"/>
<evidence type="ECO:0000256" key="1">
    <source>
        <dbReference type="SAM" id="MobiDB-lite"/>
    </source>
</evidence>